<feature type="non-terminal residue" evidence="6">
    <location>
        <position position="1"/>
    </location>
</feature>
<dbReference type="InterPro" id="IPR019426">
    <property type="entry name" value="7TM_GPCR_serpentine_rcpt_Srv"/>
</dbReference>
<evidence type="ECO:0000256" key="1">
    <source>
        <dbReference type="ARBA" id="ARBA00004141"/>
    </source>
</evidence>
<dbReference type="PANTHER" id="PTHR31627">
    <property type="entry name" value="SERPENTINE RECEPTOR CLASS GAMMA-RELATED"/>
    <property type="match status" value="1"/>
</dbReference>
<protein>
    <recommendedName>
        <fullName evidence="8">Serpentine receptor class gamma</fullName>
    </recommendedName>
</protein>
<dbReference type="AlphaFoldDB" id="A0A368GSC2"/>
<dbReference type="GO" id="GO:0016020">
    <property type="term" value="C:membrane"/>
    <property type="evidence" value="ECO:0007669"/>
    <property type="project" value="UniProtKB-SubCell"/>
</dbReference>
<comment type="subcellular location">
    <subcellularLocation>
        <location evidence="1">Membrane</location>
        <topology evidence="1">Multi-pass membrane protein</topology>
    </subcellularLocation>
</comment>
<keyword evidence="4 5" id="KW-0472">Membrane</keyword>
<evidence type="ECO:0000256" key="3">
    <source>
        <dbReference type="ARBA" id="ARBA00022989"/>
    </source>
</evidence>
<keyword evidence="7" id="KW-1185">Reference proteome</keyword>
<evidence type="ECO:0000256" key="2">
    <source>
        <dbReference type="ARBA" id="ARBA00022692"/>
    </source>
</evidence>
<keyword evidence="2 5" id="KW-0812">Transmembrane</keyword>
<dbReference type="Pfam" id="PF10323">
    <property type="entry name" value="7TM_GPCR_Srv"/>
    <property type="match status" value="1"/>
</dbReference>
<evidence type="ECO:0008006" key="8">
    <source>
        <dbReference type="Google" id="ProtNLM"/>
    </source>
</evidence>
<organism evidence="6 7">
    <name type="scientific">Ancylostoma caninum</name>
    <name type="common">Dog hookworm</name>
    <dbReference type="NCBI Taxonomy" id="29170"/>
    <lineage>
        <taxon>Eukaryota</taxon>
        <taxon>Metazoa</taxon>
        <taxon>Ecdysozoa</taxon>
        <taxon>Nematoda</taxon>
        <taxon>Chromadorea</taxon>
        <taxon>Rhabditida</taxon>
        <taxon>Rhabditina</taxon>
        <taxon>Rhabditomorpha</taxon>
        <taxon>Strongyloidea</taxon>
        <taxon>Ancylostomatidae</taxon>
        <taxon>Ancylostomatinae</taxon>
        <taxon>Ancylostoma</taxon>
    </lineage>
</organism>
<dbReference type="SUPFAM" id="SSF81321">
    <property type="entry name" value="Family A G protein-coupled receptor-like"/>
    <property type="match status" value="1"/>
</dbReference>
<evidence type="ECO:0000256" key="5">
    <source>
        <dbReference type="SAM" id="Phobius"/>
    </source>
</evidence>
<comment type="caution">
    <text evidence="6">The sequence shown here is derived from an EMBL/GenBank/DDBJ whole genome shotgun (WGS) entry which is preliminary data.</text>
</comment>
<reference evidence="6 7" key="1">
    <citation type="submission" date="2014-10" db="EMBL/GenBank/DDBJ databases">
        <title>Draft genome of the hookworm Ancylostoma caninum.</title>
        <authorList>
            <person name="Mitreva M."/>
        </authorList>
    </citation>
    <scope>NUCLEOTIDE SEQUENCE [LARGE SCALE GENOMIC DNA]</scope>
    <source>
        <strain evidence="6 7">Baltimore</strain>
    </source>
</reference>
<gene>
    <name evidence="6" type="ORF">ANCCAN_07848</name>
</gene>
<accession>A0A368GSC2</accession>
<dbReference type="EMBL" id="JOJR01000085">
    <property type="protein sequence ID" value="RCN46189.1"/>
    <property type="molecule type" value="Genomic_DNA"/>
</dbReference>
<evidence type="ECO:0000256" key="4">
    <source>
        <dbReference type="ARBA" id="ARBA00023136"/>
    </source>
</evidence>
<dbReference type="Proteomes" id="UP000252519">
    <property type="component" value="Unassembled WGS sequence"/>
</dbReference>
<keyword evidence="3 5" id="KW-1133">Transmembrane helix</keyword>
<name>A0A368GSC2_ANCCA</name>
<evidence type="ECO:0000313" key="7">
    <source>
        <dbReference type="Proteomes" id="UP000252519"/>
    </source>
</evidence>
<sequence length="206" mass="23964">RAFLSFQIWSNSFIWKVKLVQFALPLFLVVPFLVEPFCQIKYVIYGEEKKIRLIMDEGSRAFFSYVDMVSALTATVVSFIMYLITICKIRYLRSGRVSQNRNNQSHNFDYRLLESAFIMFLVFTPNAVVCVLTILFNDNLDIVLIVNDFSYPVVDLMYSCPPWALLLTSSKIRQCLWRTTSRKITQVTSPKPEASIPPKRSSLQRF</sequence>
<evidence type="ECO:0000313" key="6">
    <source>
        <dbReference type="EMBL" id="RCN46189.1"/>
    </source>
</evidence>
<proteinExistence type="predicted"/>
<dbReference type="InterPro" id="IPR051119">
    <property type="entry name" value="Nematode_SR-like"/>
</dbReference>
<feature type="transmembrane region" description="Helical" evidence="5">
    <location>
        <begin position="112"/>
        <end position="137"/>
    </location>
</feature>
<feature type="transmembrane region" description="Helical" evidence="5">
    <location>
        <begin position="68"/>
        <end position="91"/>
    </location>
</feature>
<dbReference type="OrthoDB" id="10391853at2759"/>